<protein>
    <recommendedName>
        <fullName evidence="1">Zinc-ribbon domain-containing protein</fullName>
    </recommendedName>
</protein>
<dbReference type="AlphaFoldDB" id="A0A1G6PIN2"/>
<dbReference type="Pfam" id="PF10005">
    <property type="entry name" value="Zn_ribbon_DZR_6"/>
    <property type="match status" value="1"/>
</dbReference>
<dbReference type="RefSeq" id="WP_092741515.1">
    <property type="nucleotide sequence ID" value="NZ_FMZC01000003.1"/>
</dbReference>
<evidence type="ECO:0000313" key="3">
    <source>
        <dbReference type="Proteomes" id="UP000198781"/>
    </source>
</evidence>
<organism evidence="2 3">
    <name type="scientific">Paracidovorax valerianellae</name>
    <dbReference type="NCBI Taxonomy" id="187868"/>
    <lineage>
        <taxon>Bacteria</taxon>
        <taxon>Pseudomonadati</taxon>
        <taxon>Pseudomonadota</taxon>
        <taxon>Betaproteobacteria</taxon>
        <taxon>Burkholderiales</taxon>
        <taxon>Comamonadaceae</taxon>
        <taxon>Paracidovorax</taxon>
    </lineage>
</organism>
<dbReference type="EMBL" id="FMZC01000003">
    <property type="protein sequence ID" value="SDC79909.1"/>
    <property type="molecule type" value="Genomic_DNA"/>
</dbReference>
<name>A0A1G6PIN2_9BURK</name>
<accession>A0A1G6PIN2</accession>
<sequence>MQVFNCDQCGHLVFFDSVQCLHCGAKLAFLPDQMTMAALVPAVSGLRNDSDLWERVADSGRGSAQPLYRLCHHRTAHRACNFALAGDDPHSLCVSCRQTRILPDLSEPANLRRWKQIEHAKRQLYYTLAKLGLEPAPAGESPNFEFLADQPGYPVITGHSGGTITLNIAEADDDERARRRLALHEPYRTLIGHLRHESGHFYWDRLLREEGKLENFRAVFGDERQDYGAALQAYYASSPHLRDWGDDHVSAYATAHPWEDWAETWAHYLHMVDLLETASSYHTGLQIPKPKAGAARRYTMNNPFAMRSPDFDAMVSEWVPLTLLLNSLNRSLGQQDAYPFALSFGALAKLRFVHEVVQSERNAVPAH</sequence>
<dbReference type="Pfam" id="PF15887">
    <property type="entry name" value="Peptidase_Mx"/>
    <property type="match status" value="1"/>
</dbReference>
<dbReference type="OrthoDB" id="256753at2"/>
<evidence type="ECO:0000259" key="1">
    <source>
        <dbReference type="Pfam" id="PF10005"/>
    </source>
</evidence>
<dbReference type="InterPro" id="IPR011201">
    <property type="entry name" value="Zinc-ribbon_6_bact"/>
</dbReference>
<reference evidence="2 3" key="1">
    <citation type="submission" date="2016-10" db="EMBL/GenBank/DDBJ databases">
        <authorList>
            <person name="de Groot N.N."/>
        </authorList>
    </citation>
    <scope>NUCLEOTIDE SEQUENCE [LARGE SCALE GENOMIC DNA]</scope>
    <source>
        <strain evidence="2 3">DSM 16619</strain>
    </source>
</reference>
<keyword evidence="3" id="KW-1185">Reference proteome</keyword>
<dbReference type="PIRSF" id="PIRSF012641">
    <property type="entry name" value="UCP012641"/>
    <property type="match status" value="1"/>
</dbReference>
<feature type="domain" description="Zinc-ribbon" evidence="1">
    <location>
        <begin position="3"/>
        <end position="106"/>
    </location>
</feature>
<dbReference type="STRING" id="187868.SAMN05192589_103249"/>
<gene>
    <name evidence="2" type="ORF">SAMN05192589_103249</name>
</gene>
<dbReference type="Proteomes" id="UP000198781">
    <property type="component" value="Unassembled WGS sequence"/>
</dbReference>
<evidence type="ECO:0000313" key="2">
    <source>
        <dbReference type="EMBL" id="SDC79909.1"/>
    </source>
</evidence>
<dbReference type="InterPro" id="IPR031321">
    <property type="entry name" value="UCP012641"/>
</dbReference>
<proteinExistence type="predicted"/>